<keyword evidence="3" id="KW-1185">Reference proteome</keyword>
<dbReference type="Pfam" id="PF01391">
    <property type="entry name" value="Collagen"/>
    <property type="match status" value="1"/>
</dbReference>
<protein>
    <recommendedName>
        <fullName evidence="4">SGNH hydrolase-type esterase domain-containing protein</fullName>
    </recommendedName>
</protein>
<comment type="caution">
    <text evidence="2">The sequence shown here is derived from an EMBL/GenBank/DDBJ whole genome shotgun (WGS) entry which is preliminary data.</text>
</comment>
<evidence type="ECO:0000313" key="2">
    <source>
        <dbReference type="EMBL" id="MFF0009570.1"/>
    </source>
</evidence>
<dbReference type="EMBL" id="JBIAJP010000021">
    <property type="protein sequence ID" value="MFF0009570.1"/>
    <property type="molecule type" value="Genomic_DNA"/>
</dbReference>
<dbReference type="RefSeq" id="WP_389835498.1">
    <property type="nucleotide sequence ID" value="NZ_JBIAJP010000021.1"/>
</dbReference>
<evidence type="ECO:0000313" key="3">
    <source>
        <dbReference type="Proteomes" id="UP001601422"/>
    </source>
</evidence>
<feature type="region of interest" description="Disordered" evidence="1">
    <location>
        <begin position="115"/>
        <end position="228"/>
    </location>
</feature>
<feature type="compositionally biased region" description="Low complexity" evidence="1">
    <location>
        <begin position="132"/>
        <end position="141"/>
    </location>
</feature>
<evidence type="ECO:0000256" key="1">
    <source>
        <dbReference type="SAM" id="MobiDB-lite"/>
    </source>
</evidence>
<proteinExistence type="predicted"/>
<accession>A0ABW6N8V2</accession>
<dbReference type="InterPro" id="IPR036514">
    <property type="entry name" value="SGNH_hydro_sf"/>
</dbReference>
<name>A0ABW6N8V2_9ACTN</name>
<sequence length="854" mass="86451">MTTVNGKLIGPAAPQRVEMQAALVDVTGKPAVGYVASISGEVIQAKSITPDGDGDWMVDLTPNSQITSDAGDTLWAITEGRTLTGTPIVSYVVVPDTGTHWVGSIRADLSDTQTGQGTVVYLPGPAGPTGPEGPAGATGPEGPKGDTGDTGPQGPEGPQGEQGETGPTGPAGPQPELGAAGAGNDVALRSTDPTTNNPRTPTAHAASHASGGTDPLTPEALGAEPAGTAAAAVSGHAADTTSVHGIPDTAALETLAGAQTKADAAQSAATTAAATDATNKVTTHTNATDPHGDRAWADSKFATSTNLGTLNTTVTDLDGFVQDCLTRVSAVEQGTAWLAGVNSAGPVLVSGADLTVRDNAKGYRFRRGGSALDLEATGADLIVSNWSGTGFDGTQRAYLRLSADAQNVQVAGKVEFVDGLYGATRHVLDGTANTVGFFSAAPVGQQQVTGSSQADQMASLVQALAQYGLVVNAGAPATKGVYVPTGWGEYWRTARTAAASSVARIVTVGGSATQGFYASNPLTKSWPGLLRTALQTEYGDGGSGFFPTSLSATVLSSGDATALAAWQAQGAIVGQTGTWSLSANRYGPGITGVYTEQTGATMTFTVRGTTIKIYNISGGTRPSFTYTIDGGSAQTVTVPSGSAAVQVTTVTGLATGTHTVVLTCGTASAGQFLTVAGVSGENTTGIIVDNLARAGAQSSSYATLPESALNATWNGGVSYPCNLAIYTAGPNDAGNDVTGDTWLANVSAWLRGVRDLGTAQGNTDIVIALPHLGRHVTSNYRYSEYASRLRGLAFSYGAAVIDWWEMGRNSWPYWSTLGYWGTNAGTGAAGSDSVHLSDAGFQAMAAPVIDLLAS</sequence>
<dbReference type="SUPFAM" id="SSF52266">
    <property type="entry name" value="SGNH hydrolase"/>
    <property type="match status" value="1"/>
</dbReference>
<dbReference type="Proteomes" id="UP001601422">
    <property type="component" value="Unassembled WGS sequence"/>
</dbReference>
<dbReference type="PANTHER" id="PTHR24023">
    <property type="entry name" value="COLLAGEN ALPHA"/>
    <property type="match status" value="1"/>
</dbReference>
<dbReference type="InterPro" id="IPR008160">
    <property type="entry name" value="Collagen"/>
</dbReference>
<dbReference type="CDD" id="cd00229">
    <property type="entry name" value="SGNH_hydrolase"/>
    <property type="match status" value="1"/>
</dbReference>
<dbReference type="Gene3D" id="3.40.50.1110">
    <property type="entry name" value="SGNH hydrolase"/>
    <property type="match status" value="1"/>
</dbReference>
<organism evidence="2 3">
    <name type="scientific">Streptomyces tibetensis</name>
    <dbReference type="NCBI Taxonomy" id="2382123"/>
    <lineage>
        <taxon>Bacteria</taxon>
        <taxon>Bacillati</taxon>
        <taxon>Actinomycetota</taxon>
        <taxon>Actinomycetes</taxon>
        <taxon>Kitasatosporales</taxon>
        <taxon>Streptomycetaceae</taxon>
        <taxon>Streptomyces</taxon>
    </lineage>
</organism>
<dbReference type="InterPro" id="IPR050149">
    <property type="entry name" value="Collagen_superfamily"/>
</dbReference>
<dbReference type="PANTHER" id="PTHR24023:SF1095">
    <property type="entry name" value="EGF-LIKE DOMAIN-CONTAINING PROTEIN"/>
    <property type="match status" value="1"/>
</dbReference>
<dbReference type="Gene3D" id="2.60.120.1360">
    <property type="match status" value="1"/>
</dbReference>
<reference evidence="2 3" key="1">
    <citation type="submission" date="2024-10" db="EMBL/GenBank/DDBJ databases">
        <title>The Natural Products Discovery Center: Release of the First 8490 Sequenced Strains for Exploring Actinobacteria Biosynthetic Diversity.</title>
        <authorList>
            <person name="Kalkreuter E."/>
            <person name="Kautsar S.A."/>
            <person name="Yang D."/>
            <person name="Bader C.D."/>
            <person name="Teijaro C.N."/>
            <person name="Fluegel L."/>
            <person name="Davis C.M."/>
            <person name="Simpson J.R."/>
            <person name="Lauterbach L."/>
            <person name="Steele A.D."/>
            <person name="Gui C."/>
            <person name="Meng S."/>
            <person name="Li G."/>
            <person name="Viehrig K."/>
            <person name="Ye F."/>
            <person name="Su P."/>
            <person name="Kiefer A.F."/>
            <person name="Nichols A."/>
            <person name="Cepeda A.J."/>
            <person name="Yan W."/>
            <person name="Fan B."/>
            <person name="Jiang Y."/>
            <person name="Adhikari A."/>
            <person name="Zheng C.-J."/>
            <person name="Schuster L."/>
            <person name="Cowan T.M."/>
            <person name="Smanski M.J."/>
            <person name="Chevrette M.G."/>
            <person name="De Carvalho L.P.S."/>
            <person name="Shen B."/>
        </authorList>
    </citation>
    <scope>NUCLEOTIDE SEQUENCE [LARGE SCALE GENOMIC DNA]</scope>
    <source>
        <strain evidence="2 3">NPDC005497</strain>
    </source>
</reference>
<feature type="compositionally biased region" description="Low complexity" evidence="1">
    <location>
        <begin position="191"/>
        <end position="202"/>
    </location>
</feature>
<evidence type="ECO:0008006" key="4">
    <source>
        <dbReference type="Google" id="ProtNLM"/>
    </source>
</evidence>
<gene>
    <name evidence="2" type="ORF">ACFYQT_39950</name>
</gene>
<feature type="compositionally biased region" description="Low complexity" evidence="1">
    <location>
        <begin position="149"/>
        <end position="168"/>
    </location>
</feature>